<protein>
    <recommendedName>
        <fullName evidence="2">Secreted protein CSS2 C-terminal domain-containing protein</fullName>
    </recommendedName>
</protein>
<evidence type="ECO:0000256" key="1">
    <source>
        <dbReference type="SAM" id="SignalP"/>
    </source>
</evidence>
<dbReference type="InterPro" id="IPR046624">
    <property type="entry name" value="CSS2_C"/>
</dbReference>
<sequence>MYDHILYFSLLLIIGISTTLAVTTNESKVLEFSNHGNKHVVLTQIHMDLAHFENHTIPTNIDSCESPRNISWLDTSDLEVYCRKKKISSNSISLSNKPANISKCESLHLKMEKKVCKHRNIVNEVYQLGYDFWRSTYWGGCNTEYGSSGGLYYKYYHVEGDCSHPIDQKTVIGAIQYTIKELDDGKIRKTYFILIKHHGTWIGTMVIGSSIQAWYSNIGSSEYKGCWDNGYNELHSPFSCESKKDGSSL</sequence>
<dbReference type="EMBL" id="FXLY01000016">
    <property type="protein sequence ID" value="SMN22929.1"/>
    <property type="molecule type" value="Genomic_DNA"/>
</dbReference>
<dbReference type="Pfam" id="PF20521">
    <property type="entry name" value="DUF6736"/>
    <property type="match status" value="1"/>
</dbReference>
<dbReference type="AlphaFoldDB" id="A0A1X7RBS9"/>
<feature type="signal peptide" evidence="1">
    <location>
        <begin position="1"/>
        <end position="21"/>
    </location>
</feature>
<gene>
    <name evidence="3" type="ORF">KASA_0C00011G</name>
</gene>
<keyword evidence="1" id="KW-0732">Signal</keyword>
<dbReference type="OrthoDB" id="4067243at2759"/>
<organism evidence="3 4">
    <name type="scientific">Maudiozyma saulgeensis</name>
    <dbReference type="NCBI Taxonomy" id="1789683"/>
    <lineage>
        <taxon>Eukaryota</taxon>
        <taxon>Fungi</taxon>
        <taxon>Dikarya</taxon>
        <taxon>Ascomycota</taxon>
        <taxon>Saccharomycotina</taxon>
        <taxon>Saccharomycetes</taxon>
        <taxon>Saccharomycetales</taxon>
        <taxon>Saccharomycetaceae</taxon>
        <taxon>Maudiozyma</taxon>
    </lineage>
</organism>
<proteinExistence type="predicted"/>
<evidence type="ECO:0000313" key="3">
    <source>
        <dbReference type="EMBL" id="SMN22929.1"/>
    </source>
</evidence>
<feature type="chain" id="PRO_5012530405" description="Secreted protein CSS2 C-terminal domain-containing protein" evidence="1">
    <location>
        <begin position="22"/>
        <end position="249"/>
    </location>
</feature>
<reference evidence="3 4" key="1">
    <citation type="submission" date="2017-04" db="EMBL/GenBank/DDBJ databases">
        <authorList>
            <person name="Afonso C.L."/>
            <person name="Miller P.J."/>
            <person name="Scott M.A."/>
            <person name="Spackman E."/>
            <person name="Goraichik I."/>
            <person name="Dimitrov K.M."/>
            <person name="Suarez D.L."/>
            <person name="Swayne D.E."/>
        </authorList>
    </citation>
    <scope>NUCLEOTIDE SEQUENCE [LARGE SCALE GENOMIC DNA]</scope>
</reference>
<accession>A0A1X7RBS9</accession>
<evidence type="ECO:0000313" key="4">
    <source>
        <dbReference type="Proteomes" id="UP000196158"/>
    </source>
</evidence>
<keyword evidence="4" id="KW-1185">Reference proteome</keyword>
<evidence type="ECO:0000259" key="2">
    <source>
        <dbReference type="Pfam" id="PF20521"/>
    </source>
</evidence>
<name>A0A1X7RBS9_9SACH</name>
<dbReference type="Proteomes" id="UP000196158">
    <property type="component" value="Unassembled WGS sequence"/>
</dbReference>
<feature type="domain" description="Secreted protein CSS2 C-terminal" evidence="2">
    <location>
        <begin position="97"/>
        <end position="209"/>
    </location>
</feature>